<evidence type="ECO:0000313" key="2">
    <source>
        <dbReference type="Proteomes" id="UP000199622"/>
    </source>
</evidence>
<name>A0A1H4JKK6_9PSEU</name>
<dbReference type="AlphaFoldDB" id="A0A1H4JKK6"/>
<proteinExistence type="predicted"/>
<evidence type="ECO:0008006" key="3">
    <source>
        <dbReference type="Google" id="ProtNLM"/>
    </source>
</evidence>
<sequence>MPVDSGQDDTVVVFVGEDQREHLFDVSALPLPDWHPVLAAGLRALIGPGGSRRTAASAKGTWSTMARFIRALAELPDPPHHPRALAPAQVENYFADQRRSISAQSVGAELLRLRGLFRTPAVQAELEPAVLDQLNRRTTIPRTAGRSGYSDGELTRILRAARQDVAQLRDRIDAGEHRLAALAALAALDDEHAALRQLAGTGTPVWISRGGASAEMRRRRELAGLLFVTRADLEPLLLLLAAVTQRNIETIKELPADHRIIEDRAVEVQLTKRRRGRQRWHDTVTWEIGPRHRELHTPGGLYLLAHRLMARGRALSGSTSIWSIWRNTLRNRAADGEHADPFARTLDASLKLPAWSALHDLRTDNGTKPLKVESGRLRTSMEVRRTRAAGGHLPSAARSNSTAVLFADYLRGDATAIDWAHDVTAEAFIDAEHAALQAHQRALTATGGTTLTVHPAHSPADTDPATEAAWNACTDPHAHPSTGTACRRVSALDCFHCANCVITPTHLPAILALRHALDQRRSLEKTDRWWTRYGPAWAAIQHHVLPKFTPAEVEHARVGAAPPTWLDLVEDPWEHP</sequence>
<gene>
    <name evidence="1" type="ORF">SAMN04489727_1993</name>
</gene>
<evidence type="ECO:0000313" key="1">
    <source>
        <dbReference type="EMBL" id="SEB46861.1"/>
    </source>
</evidence>
<dbReference type="STRING" id="208445.SAMN04489727_1993"/>
<organism evidence="1 2">
    <name type="scientific">Amycolatopsis tolypomycina</name>
    <dbReference type="NCBI Taxonomy" id="208445"/>
    <lineage>
        <taxon>Bacteria</taxon>
        <taxon>Bacillati</taxon>
        <taxon>Actinomycetota</taxon>
        <taxon>Actinomycetes</taxon>
        <taxon>Pseudonocardiales</taxon>
        <taxon>Pseudonocardiaceae</taxon>
        <taxon>Amycolatopsis</taxon>
    </lineage>
</organism>
<dbReference type="Proteomes" id="UP000199622">
    <property type="component" value="Unassembled WGS sequence"/>
</dbReference>
<protein>
    <recommendedName>
        <fullName evidence="3">Core-binding (CB) domain-containing protein</fullName>
    </recommendedName>
</protein>
<keyword evidence="2" id="KW-1185">Reference proteome</keyword>
<dbReference type="EMBL" id="FNSO01000003">
    <property type="protein sequence ID" value="SEB46861.1"/>
    <property type="molecule type" value="Genomic_DNA"/>
</dbReference>
<accession>A0A1H4JKK6</accession>
<dbReference type="OrthoDB" id="3353677at2"/>
<reference evidence="2" key="1">
    <citation type="submission" date="2016-10" db="EMBL/GenBank/DDBJ databases">
        <authorList>
            <person name="Varghese N."/>
            <person name="Submissions S."/>
        </authorList>
    </citation>
    <scope>NUCLEOTIDE SEQUENCE [LARGE SCALE GENOMIC DNA]</scope>
    <source>
        <strain evidence="2">DSM 44544</strain>
    </source>
</reference>
<dbReference type="RefSeq" id="WP_091305582.1">
    <property type="nucleotide sequence ID" value="NZ_FNSO01000003.1"/>
</dbReference>